<dbReference type="PANTHER" id="PTHR30460">
    <property type="entry name" value="MODERATE CONDUCTANCE MECHANOSENSITIVE CHANNEL YBIO"/>
    <property type="match status" value="1"/>
</dbReference>
<dbReference type="EMBL" id="VFQC01000001">
    <property type="protein sequence ID" value="TQN33442.1"/>
    <property type="molecule type" value="Genomic_DNA"/>
</dbReference>
<dbReference type="Pfam" id="PF00924">
    <property type="entry name" value="MS_channel_2nd"/>
    <property type="match status" value="1"/>
</dbReference>
<dbReference type="SUPFAM" id="SSF82689">
    <property type="entry name" value="Mechanosensitive channel protein MscS (YggB), C-terminal domain"/>
    <property type="match status" value="1"/>
</dbReference>
<protein>
    <submittedName>
        <fullName evidence="11">Small conductance mechanosensitive channel</fullName>
    </submittedName>
</protein>
<comment type="subcellular location">
    <subcellularLocation>
        <location evidence="1">Cell membrane</location>
        <topology evidence="1">Multi-pass membrane protein</topology>
    </subcellularLocation>
</comment>
<name>A0A543NNP6_9ACTN</name>
<comment type="caution">
    <text evidence="11">The sequence shown here is derived from an EMBL/GenBank/DDBJ whole genome shotgun (WGS) entry which is preliminary data.</text>
</comment>
<keyword evidence="12" id="KW-1185">Reference proteome</keyword>
<dbReference type="InterPro" id="IPR011014">
    <property type="entry name" value="MscS_channel_TM-2"/>
</dbReference>
<evidence type="ECO:0000256" key="5">
    <source>
        <dbReference type="ARBA" id="ARBA00022989"/>
    </source>
</evidence>
<dbReference type="RefSeq" id="WP_246062329.1">
    <property type="nucleotide sequence ID" value="NZ_VFQC01000001.1"/>
</dbReference>
<dbReference type="InterPro" id="IPR006685">
    <property type="entry name" value="MscS_channel_2nd"/>
</dbReference>
<evidence type="ECO:0000313" key="12">
    <source>
        <dbReference type="Proteomes" id="UP000317422"/>
    </source>
</evidence>
<feature type="domain" description="Mechanosensitive ion channel MscS C-terminal" evidence="9">
    <location>
        <begin position="221"/>
        <end position="307"/>
    </location>
</feature>
<feature type="transmembrane region" description="Helical" evidence="7">
    <location>
        <begin position="130"/>
        <end position="152"/>
    </location>
</feature>
<dbReference type="AlphaFoldDB" id="A0A543NNP6"/>
<dbReference type="InterPro" id="IPR011066">
    <property type="entry name" value="MscS_channel_C_sf"/>
</dbReference>
<evidence type="ECO:0000256" key="2">
    <source>
        <dbReference type="ARBA" id="ARBA00008017"/>
    </source>
</evidence>
<evidence type="ECO:0000259" key="10">
    <source>
        <dbReference type="Pfam" id="PF21088"/>
    </source>
</evidence>
<feature type="transmembrane region" description="Helical" evidence="7">
    <location>
        <begin position="104"/>
        <end position="124"/>
    </location>
</feature>
<evidence type="ECO:0000259" key="9">
    <source>
        <dbReference type="Pfam" id="PF21082"/>
    </source>
</evidence>
<evidence type="ECO:0000313" key="11">
    <source>
        <dbReference type="EMBL" id="TQN33442.1"/>
    </source>
</evidence>
<dbReference type="PANTHER" id="PTHR30460:SF0">
    <property type="entry name" value="MODERATE CONDUCTANCE MECHANOSENSITIVE CHANNEL YBIO"/>
    <property type="match status" value="1"/>
</dbReference>
<dbReference type="FunFam" id="1.10.287.1260:FF:000005">
    <property type="entry name" value="Mechanosensitive ion channel family protein"/>
    <property type="match status" value="1"/>
</dbReference>
<evidence type="ECO:0000256" key="6">
    <source>
        <dbReference type="ARBA" id="ARBA00023136"/>
    </source>
</evidence>
<organism evidence="11 12">
    <name type="scientific">Haloactinospora alba</name>
    <dbReference type="NCBI Taxonomy" id="405555"/>
    <lineage>
        <taxon>Bacteria</taxon>
        <taxon>Bacillati</taxon>
        <taxon>Actinomycetota</taxon>
        <taxon>Actinomycetes</taxon>
        <taxon>Streptosporangiales</taxon>
        <taxon>Nocardiopsidaceae</taxon>
        <taxon>Haloactinospora</taxon>
    </lineage>
</organism>
<evidence type="ECO:0000256" key="7">
    <source>
        <dbReference type="SAM" id="Phobius"/>
    </source>
</evidence>
<dbReference type="InterPro" id="IPR023408">
    <property type="entry name" value="MscS_beta-dom_sf"/>
</dbReference>
<keyword evidence="6 7" id="KW-0472">Membrane</keyword>
<dbReference type="Proteomes" id="UP000317422">
    <property type="component" value="Unassembled WGS sequence"/>
</dbReference>
<accession>A0A543NNP6</accession>
<dbReference type="Pfam" id="PF21088">
    <property type="entry name" value="MS_channel_1st"/>
    <property type="match status" value="1"/>
</dbReference>
<gene>
    <name evidence="11" type="ORF">FHX37_3461</name>
</gene>
<dbReference type="Gene3D" id="1.10.287.1260">
    <property type="match status" value="1"/>
</dbReference>
<dbReference type="FunFam" id="2.30.30.60:FF:000001">
    <property type="entry name" value="MscS Mechanosensitive ion channel"/>
    <property type="match status" value="1"/>
</dbReference>
<evidence type="ECO:0000256" key="1">
    <source>
        <dbReference type="ARBA" id="ARBA00004651"/>
    </source>
</evidence>
<proteinExistence type="inferred from homology"/>
<keyword evidence="5 7" id="KW-1133">Transmembrane helix</keyword>
<dbReference type="InterPro" id="IPR045276">
    <property type="entry name" value="YbiO_bact"/>
</dbReference>
<feature type="transmembrane region" description="Helical" evidence="7">
    <location>
        <begin position="33"/>
        <end position="56"/>
    </location>
</feature>
<keyword evidence="3" id="KW-1003">Cell membrane</keyword>
<feature type="domain" description="Mechanosensitive ion channel transmembrane helices 2/3" evidence="10">
    <location>
        <begin position="110"/>
        <end position="149"/>
    </location>
</feature>
<reference evidence="11 12" key="1">
    <citation type="submission" date="2019-06" db="EMBL/GenBank/DDBJ databases">
        <title>Sequencing the genomes of 1000 actinobacteria strains.</title>
        <authorList>
            <person name="Klenk H.-P."/>
        </authorList>
    </citation>
    <scope>NUCLEOTIDE SEQUENCE [LARGE SCALE GENOMIC DNA]</scope>
    <source>
        <strain evidence="11 12">DSM 45015</strain>
    </source>
</reference>
<dbReference type="SUPFAM" id="SSF82861">
    <property type="entry name" value="Mechanosensitive channel protein MscS (YggB), transmembrane region"/>
    <property type="match status" value="1"/>
</dbReference>
<sequence length="318" mass="34184">MPTVSIPLPLVLEKAAAVEQAGPVVDWITDNSGAMLGGATSIIVIVILAVVARAVAGRLITQLVRRMVSSRQRLSNTKAARNVISHPEKAADPRQEARAETLSSVLRSLASFVIYGIAFVMVLGEVGINLGPILASAGVLGLAVGFGAQGLVQDFLSGMFMMVEDQYGVGDVIDVGDAVGTVEEVGMRITKIRDLDGGLWHIRNGQIMRVCNMNQDWANAVVELPLAYSVDLSRAREVIEESIADFSQTPEFESQLLDRPEVSGVVGIANGAMTVRIIARTRPGEQWALGRSLREHLKRSLDRNDIEVAFPMPSFSPS</sequence>
<dbReference type="SUPFAM" id="SSF50182">
    <property type="entry name" value="Sm-like ribonucleoproteins"/>
    <property type="match status" value="1"/>
</dbReference>
<keyword evidence="4 7" id="KW-0812">Transmembrane</keyword>
<evidence type="ECO:0000259" key="8">
    <source>
        <dbReference type="Pfam" id="PF00924"/>
    </source>
</evidence>
<evidence type="ECO:0000256" key="3">
    <source>
        <dbReference type="ARBA" id="ARBA00022475"/>
    </source>
</evidence>
<comment type="similarity">
    <text evidence="2">Belongs to the MscS (TC 1.A.23) family.</text>
</comment>
<feature type="domain" description="Mechanosensitive ion channel MscS" evidence="8">
    <location>
        <begin position="151"/>
        <end position="214"/>
    </location>
</feature>
<dbReference type="Gene3D" id="2.30.30.60">
    <property type="match status" value="1"/>
</dbReference>
<dbReference type="GO" id="GO:0008381">
    <property type="term" value="F:mechanosensitive monoatomic ion channel activity"/>
    <property type="evidence" value="ECO:0007669"/>
    <property type="project" value="InterPro"/>
</dbReference>
<dbReference type="GO" id="GO:0005886">
    <property type="term" value="C:plasma membrane"/>
    <property type="evidence" value="ECO:0007669"/>
    <property type="project" value="UniProtKB-SubCell"/>
</dbReference>
<evidence type="ECO:0000256" key="4">
    <source>
        <dbReference type="ARBA" id="ARBA00022692"/>
    </source>
</evidence>
<dbReference type="Pfam" id="PF21082">
    <property type="entry name" value="MS_channel_3rd"/>
    <property type="match status" value="1"/>
</dbReference>
<dbReference type="InterPro" id="IPR049278">
    <property type="entry name" value="MS_channel_C"/>
</dbReference>
<dbReference type="InterPro" id="IPR010920">
    <property type="entry name" value="LSM_dom_sf"/>
</dbReference>
<dbReference type="Gene3D" id="3.30.70.100">
    <property type="match status" value="1"/>
</dbReference>
<dbReference type="InterPro" id="IPR049142">
    <property type="entry name" value="MS_channel_1st"/>
</dbReference>